<protein>
    <recommendedName>
        <fullName evidence="5">DNA topoisomerase (ATP-hydrolyzing)</fullName>
        <ecNumber evidence="5">5.6.2.2</ecNumber>
    </recommendedName>
</protein>
<dbReference type="InterPro" id="IPR036078">
    <property type="entry name" value="Spo11/TopoVI_A_sf"/>
</dbReference>
<keyword evidence="7" id="KW-0460">Magnesium</keyword>
<comment type="cofactor">
    <cofactor evidence="2">
        <name>Mg(2+)</name>
        <dbReference type="ChEBI" id="CHEBI:18420"/>
    </cofactor>
</comment>
<dbReference type="GO" id="GO:0046872">
    <property type="term" value="F:metal ion binding"/>
    <property type="evidence" value="ECO:0007669"/>
    <property type="project" value="UniProtKB-KW"/>
</dbReference>
<feature type="non-terminal residue" evidence="16">
    <location>
        <position position="1"/>
    </location>
</feature>
<evidence type="ECO:0000256" key="1">
    <source>
        <dbReference type="ARBA" id="ARBA00000185"/>
    </source>
</evidence>
<feature type="domain" description="Topoisomerase 6 subunit A/Spo11 TOPRIM" evidence="15">
    <location>
        <begin position="373"/>
        <end position="544"/>
    </location>
</feature>
<comment type="catalytic activity">
    <reaction evidence="1 12">
        <text>ATP-dependent breakage, passage and rejoining of double-stranded DNA.</text>
        <dbReference type="EC" id="5.6.2.2"/>
    </reaction>
</comment>
<feature type="active site" description="O-(5'-phospho-DNA)-tyrosine intermediate" evidence="12">
    <location>
        <position position="301"/>
    </location>
</feature>
<sequence length="569" mass="64081">MARSILIGSDFTKDILRSEGALLTLWKCPDLKSTHSDCKIVTLFASVVPSVPEILYPIQSSPSVFQDEATYELAAVIPDLSWRLRTQASLQSSLKPYDQCVSRPESPFFTNLRKQHKSGPQDDGDGSQEDKDQSHDKDKSYPVTCKKYTNCNLEAVKFQKNGIPKAKSGNDIAHWSHETDWSSFTLLDQHHLALRKTSANAHVASLSCEISSSEVLRAIENVIEDVIMSLSKSKAPILILRNRSDWGNIHFTEAVGLQMISNCTTQQIRSDNPKSATKFALCLKILSIIYKMVQTNTDIFYTDTVLFGNQRVVDNIINDISCMLKIPRRTLHILSTSKGCIAGNLSYIEEDGTKTPVPSNVEGIRNLITDAKFILIIEKDATFQRLLDDNFCCKMSPSIIITGKGVPDINTRLLVRKLWDNCHVPIFALMDADPHGIEIMSIYKYGSVSMSFEAHRLTVPAVRWLGLLPSDVYRLNVPKSALIPLTKEDQSKLTALQARPYIAHESAWKKELDIMETSKMKAEIQALTSFSTDYLSRIYLPNKLQFGRKISDLTLIFIFYNCLFQRKNT</sequence>
<comment type="subcellular location">
    <subcellularLocation>
        <location evidence="3">Nucleus</location>
    </subcellularLocation>
</comment>
<evidence type="ECO:0000256" key="12">
    <source>
        <dbReference type="PROSITE-ProRule" id="PRU01385"/>
    </source>
</evidence>
<dbReference type="AlphaFoldDB" id="V8P597"/>
<evidence type="ECO:0000259" key="15">
    <source>
        <dbReference type="Pfam" id="PF21180"/>
    </source>
</evidence>
<dbReference type="Pfam" id="PF04406">
    <property type="entry name" value="TP6A_N"/>
    <property type="match status" value="1"/>
</dbReference>
<dbReference type="GO" id="GO:0000228">
    <property type="term" value="C:nuclear chromosome"/>
    <property type="evidence" value="ECO:0007669"/>
    <property type="project" value="TreeGrafter"/>
</dbReference>
<dbReference type="PROSITE" id="PS52041">
    <property type="entry name" value="TOPO_IIB"/>
    <property type="match status" value="1"/>
</dbReference>
<keyword evidence="9 12" id="KW-0238">DNA-binding</keyword>
<dbReference type="PANTHER" id="PTHR10848:SF0">
    <property type="entry name" value="MEIOTIC RECOMBINATION PROTEIN SPO11"/>
    <property type="match status" value="1"/>
</dbReference>
<dbReference type="InterPro" id="IPR002815">
    <property type="entry name" value="Spo11/TopoVI_A"/>
</dbReference>
<accession>V8P597</accession>
<evidence type="ECO:0000256" key="13">
    <source>
        <dbReference type="SAM" id="MobiDB-lite"/>
    </source>
</evidence>
<evidence type="ECO:0000259" key="14">
    <source>
        <dbReference type="Pfam" id="PF04406"/>
    </source>
</evidence>
<dbReference type="InterPro" id="IPR013048">
    <property type="entry name" value="Meiotic_Spo11"/>
</dbReference>
<reference evidence="16 17" key="1">
    <citation type="journal article" date="2013" name="Proc. Natl. Acad. Sci. U.S.A.">
        <title>The king cobra genome reveals dynamic gene evolution and adaptation in the snake venom system.</title>
        <authorList>
            <person name="Vonk F.J."/>
            <person name="Casewell N.R."/>
            <person name="Henkel C.V."/>
            <person name="Heimberg A.M."/>
            <person name="Jansen H.J."/>
            <person name="McCleary R.J."/>
            <person name="Kerkkamp H.M."/>
            <person name="Vos R.A."/>
            <person name="Guerreiro I."/>
            <person name="Calvete J.J."/>
            <person name="Wuster W."/>
            <person name="Woods A.E."/>
            <person name="Logan J.M."/>
            <person name="Harrison R.A."/>
            <person name="Castoe T.A."/>
            <person name="de Koning A.P."/>
            <person name="Pollock D.D."/>
            <person name="Yandell M."/>
            <person name="Calderon D."/>
            <person name="Renjifo C."/>
            <person name="Currier R.B."/>
            <person name="Salgado D."/>
            <person name="Pla D."/>
            <person name="Sanz L."/>
            <person name="Hyder A.S."/>
            <person name="Ribeiro J.M."/>
            <person name="Arntzen J.W."/>
            <person name="van den Thillart G.E."/>
            <person name="Boetzer M."/>
            <person name="Pirovano W."/>
            <person name="Dirks R.P."/>
            <person name="Spaink H.P."/>
            <person name="Duboule D."/>
            <person name="McGlinn E."/>
            <person name="Kini R.M."/>
            <person name="Richardson M.K."/>
        </authorList>
    </citation>
    <scope>NUCLEOTIDE SEQUENCE</scope>
    <source>
        <tissue evidence="16">Blood</tissue>
    </source>
</reference>
<evidence type="ECO:0000256" key="4">
    <source>
        <dbReference type="ARBA" id="ARBA00006559"/>
    </source>
</evidence>
<dbReference type="EMBL" id="AZIM01000822">
    <property type="protein sequence ID" value="ETE69198.1"/>
    <property type="molecule type" value="Genomic_DNA"/>
</dbReference>
<dbReference type="PRINTS" id="PR01551">
    <property type="entry name" value="SPO11HOMOLOG"/>
</dbReference>
<keyword evidence="10 12" id="KW-0413">Isomerase</keyword>
<dbReference type="InterPro" id="IPR013049">
    <property type="entry name" value="Spo11/TopoVI_A_N"/>
</dbReference>
<dbReference type="GO" id="GO:0042138">
    <property type="term" value="P:meiotic DNA double-strand break formation"/>
    <property type="evidence" value="ECO:0007669"/>
    <property type="project" value="InterPro"/>
</dbReference>
<dbReference type="GO" id="GO:0003918">
    <property type="term" value="F:DNA topoisomerase type II (double strand cut, ATP-hydrolyzing) activity"/>
    <property type="evidence" value="ECO:0007669"/>
    <property type="project" value="UniProtKB-UniRule"/>
</dbReference>
<evidence type="ECO:0000256" key="9">
    <source>
        <dbReference type="ARBA" id="ARBA00023125"/>
    </source>
</evidence>
<evidence type="ECO:0000313" key="17">
    <source>
        <dbReference type="Proteomes" id="UP000018936"/>
    </source>
</evidence>
<evidence type="ECO:0000256" key="6">
    <source>
        <dbReference type="ARBA" id="ARBA00022723"/>
    </source>
</evidence>
<dbReference type="Proteomes" id="UP000018936">
    <property type="component" value="Unassembled WGS sequence"/>
</dbReference>
<dbReference type="Gene3D" id="3.40.1360.10">
    <property type="match status" value="1"/>
</dbReference>
<dbReference type="GO" id="GO:0005524">
    <property type="term" value="F:ATP binding"/>
    <property type="evidence" value="ECO:0007669"/>
    <property type="project" value="InterPro"/>
</dbReference>
<comment type="caution">
    <text evidence="16">The sequence shown here is derived from an EMBL/GenBank/DDBJ whole genome shotgun (WGS) entry which is preliminary data.</text>
</comment>
<dbReference type="InterPro" id="IPR036388">
    <property type="entry name" value="WH-like_DNA-bd_sf"/>
</dbReference>
<evidence type="ECO:0000256" key="10">
    <source>
        <dbReference type="ARBA" id="ARBA00023235"/>
    </source>
</evidence>
<dbReference type="PRINTS" id="PR01550">
    <property type="entry name" value="TOP6AFAMILY"/>
</dbReference>
<dbReference type="InterPro" id="IPR034136">
    <property type="entry name" value="TOPRIM_Topo6A/Spo11"/>
</dbReference>
<dbReference type="GO" id="GO:0003677">
    <property type="term" value="F:DNA binding"/>
    <property type="evidence" value="ECO:0007669"/>
    <property type="project" value="UniProtKB-UniRule"/>
</dbReference>
<keyword evidence="17" id="KW-1185">Reference proteome</keyword>
<evidence type="ECO:0000256" key="8">
    <source>
        <dbReference type="ARBA" id="ARBA00023029"/>
    </source>
</evidence>
<dbReference type="CDD" id="cd00223">
    <property type="entry name" value="TOPRIM_TopoIIB_SPO"/>
    <property type="match status" value="1"/>
</dbReference>
<feature type="non-terminal residue" evidence="16">
    <location>
        <position position="569"/>
    </location>
</feature>
<evidence type="ECO:0000256" key="11">
    <source>
        <dbReference type="ARBA" id="ARBA00023242"/>
    </source>
</evidence>
<organism evidence="16 17">
    <name type="scientific">Ophiophagus hannah</name>
    <name type="common">King cobra</name>
    <name type="synonym">Naja hannah</name>
    <dbReference type="NCBI Taxonomy" id="8665"/>
    <lineage>
        <taxon>Eukaryota</taxon>
        <taxon>Metazoa</taxon>
        <taxon>Chordata</taxon>
        <taxon>Craniata</taxon>
        <taxon>Vertebrata</taxon>
        <taxon>Euteleostomi</taxon>
        <taxon>Lepidosauria</taxon>
        <taxon>Squamata</taxon>
        <taxon>Bifurcata</taxon>
        <taxon>Unidentata</taxon>
        <taxon>Episquamata</taxon>
        <taxon>Toxicofera</taxon>
        <taxon>Serpentes</taxon>
        <taxon>Colubroidea</taxon>
        <taxon>Elapidae</taxon>
        <taxon>Elapinae</taxon>
        <taxon>Ophiophagus</taxon>
    </lineage>
</organism>
<keyword evidence="6" id="KW-0479">Metal-binding</keyword>
<evidence type="ECO:0000313" key="16">
    <source>
        <dbReference type="EMBL" id="ETE69198.1"/>
    </source>
</evidence>
<dbReference type="GO" id="GO:0000706">
    <property type="term" value="P:meiotic DNA double-strand break processing"/>
    <property type="evidence" value="ECO:0007669"/>
    <property type="project" value="TreeGrafter"/>
</dbReference>
<evidence type="ECO:0000256" key="3">
    <source>
        <dbReference type="ARBA" id="ARBA00004123"/>
    </source>
</evidence>
<dbReference type="EC" id="5.6.2.2" evidence="5"/>
<gene>
    <name evidence="16" type="primary">SPO11</name>
    <name evidence="16" type="ORF">L345_05002</name>
</gene>
<keyword evidence="8 12" id="KW-0799">Topoisomerase</keyword>
<keyword evidence="11" id="KW-0539">Nucleus</keyword>
<evidence type="ECO:0000256" key="5">
    <source>
        <dbReference type="ARBA" id="ARBA00012895"/>
    </source>
</evidence>
<evidence type="ECO:0000256" key="2">
    <source>
        <dbReference type="ARBA" id="ARBA00001946"/>
    </source>
</evidence>
<dbReference type="SUPFAM" id="SSF56726">
    <property type="entry name" value="DNA topoisomerase IV, alpha subunit"/>
    <property type="match status" value="1"/>
</dbReference>
<proteinExistence type="inferred from homology"/>
<name>V8P597_OPHHA</name>
<dbReference type="Pfam" id="PF21180">
    <property type="entry name" value="TOP6A-Spo11_Toprim"/>
    <property type="match status" value="1"/>
</dbReference>
<comment type="similarity">
    <text evidence="4 12">Belongs to the TOP6A family.</text>
</comment>
<evidence type="ECO:0000256" key="7">
    <source>
        <dbReference type="ARBA" id="ARBA00022842"/>
    </source>
</evidence>
<feature type="region of interest" description="Disordered" evidence="13">
    <location>
        <begin position="110"/>
        <end position="141"/>
    </location>
</feature>
<dbReference type="GO" id="GO:0007131">
    <property type="term" value="P:reciprocal meiotic recombination"/>
    <property type="evidence" value="ECO:0007669"/>
    <property type="project" value="TreeGrafter"/>
</dbReference>
<dbReference type="OrthoDB" id="5377392at2759"/>
<dbReference type="FunFam" id="3.40.1360.10:FF:000003">
    <property type="entry name" value="DNA topoisomerase 6 subunit A"/>
    <property type="match status" value="1"/>
</dbReference>
<dbReference type="Gene3D" id="1.10.10.10">
    <property type="entry name" value="Winged helix-like DNA-binding domain superfamily/Winged helix DNA-binding domain"/>
    <property type="match status" value="1"/>
</dbReference>
<dbReference type="PANTHER" id="PTHR10848">
    <property type="entry name" value="MEIOTIC RECOMBINATION PROTEIN SPO11"/>
    <property type="match status" value="1"/>
</dbReference>
<feature type="compositionally biased region" description="Basic and acidic residues" evidence="13">
    <location>
        <begin position="128"/>
        <end position="140"/>
    </location>
</feature>
<feature type="domain" description="Spo11/DNA topoisomerase VI subunit A N-terminal" evidence="14">
    <location>
        <begin position="278"/>
        <end position="333"/>
    </location>
</feature>